<dbReference type="GO" id="GO:0051301">
    <property type="term" value="P:cell division"/>
    <property type="evidence" value="ECO:0007669"/>
    <property type="project" value="UniProtKB-KW"/>
</dbReference>
<evidence type="ECO:0000256" key="2">
    <source>
        <dbReference type="ARBA" id="ARBA00023127"/>
    </source>
</evidence>
<dbReference type="PROSITE" id="PS00292">
    <property type="entry name" value="CYCLINS"/>
    <property type="match status" value="1"/>
</dbReference>
<feature type="compositionally biased region" description="Acidic residues" evidence="5">
    <location>
        <begin position="148"/>
        <end position="158"/>
    </location>
</feature>
<feature type="compositionally biased region" description="Polar residues" evidence="5">
    <location>
        <begin position="50"/>
        <end position="62"/>
    </location>
</feature>
<dbReference type="InParanoid" id="A0A804QDE0"/>
<evidence type="ECO:0000256" key="4">
    <source>
        <dbReference type="RuleBase" id="RU000383"/>
    </source>
</evidence>
<dbReference type="FunFam" id="1.10.472.10:FF:000103">
    <property type="entry name" value="Cyclin B1"/>
    <property type="match status" value="1"/>
</dbReference>
<dbReference type="PANTHER" id="PTHR10177">
    <property type="entry name" value="CYCLINS"/>
    <property type="match status" value="1"/>
</dbReference>
<evidence type="ECO:0000256" key="3">
    <source>
        <dbReference type="ARBA" id="ARBA00023306"/>
    </source>
</evidence>
<dbReference type="GO" id="GO:0005737">
    <property type="term" value="C:cytoplasm"/>
    <property type="evidence" value="ECO:0000318"/>
    <property type="project" value="GO_Central"/>
</dbReference>
<dbReference type="Gene3D" id="1.10.472.10">
    <property type="entry name" value="Cyclin-like"/>
    <property type="match status" value="2"/>
</dbReference>
<dbReference type="InterPro" id="IPR048258">
    <property type="entry name" value="Cyclins_cyclin-box"/>
</dbReference>
<reference evidence="7" key="2">
    <citation type="submission" date="2019-07" db="EMBL/GenBank/DDBJ databases">
        <authorList>
            <person name="Seetharam A."/>
            <person name="Woodhouse M."/>
            <person name="Cannon E."/>
        </authorList>
    </citation>
    <scope>NUCLEOTIDE SEQUENCE [LARGE SCALE GENOMIC DNA]</scope>
    <source>
        <strain evidence="7">cv. B73</strain>
    </source>
</reference>
<dbReference type="Gramene" id="Zm00001eb320140_T001">
    <property type="protein sequence ID" value="Zm00001eb320140_P001"/>
    <property type="gene ID" value="Zm00001eb320140"/>
</dbReference>
<feature type="region of interest" description="Disordered" evidence="5">
    <location>
        <begin position="38"/>
        <end position="185"/>
    </location>
</feature>
<dbReference type="Proteomes" id="UP000007305">
    <property type="component" value="Chromosome 7"/>
</dbReference>
<evidence type="ECO:0000313" key="8">
    <source>
        <dbReference type="Proteomes" id="UP000007305"/>
    </source>
</evidence>
<keyword evidence="1" id="KW-0132">Cell division</keyword>
<proteinExistence type="inferred from homology"/>
<keyword evidence="8" id="KW-1185">Reference proteome</keyword>
<dbReference type="InterPro" id="IPR036915">
    <property type="entry name" value="Cyclin-like_sf"/>
</dbReference>
<dbReference type="Pfam" id="PF00134">
    <property type="entry name" value="Cyclin_N"/>
    <property type="match status" value="1"/>
</dbReference>
<dbReference type="EnsemblPlants" id="Zm00001eb320140_T001">
    <property type="protein sequence ID" value="Zm00001eb320140_P001"/>
    <property type="gene ID" value="Zm00001eb320140"/>
</dbReference>
<dbReference type="GO" id="GO:0000307">
    <property type="term" value="C:cyclin-dependent protein kinase holoenzyme complex"/>
    <property type="evidence" value="ECO:0000318"/>
    <property type="project" value="GO_Central"/>
</dbReference>
<dbReference type="InterPro" id="IPR039361">
    <property type="entry name" value="Cyclin"/>
</dbReference>
<protein>
    <recommendedName>
        <fullName evidence="6">Cyclin-like domain-containing protein</fullName>
    </recommendedName>
</protein>
<dbReference type="GO" id="GO:0000082">
    <property type="term" value="P:G1/S transition of mitotic cell cycle"/>
    <property type="evidence" value="ECO:0000318"/>
    <property type="project" value="GO_Central"/>
</dbReference>
<feature type="compositionally biased region" description="Basic and acidic residues" evidence="5">
    <location>
        <begin position="103"/>
        <end position="123"/>
    </location>
</feature>
<keyword evidence="3" id="KW-0131">Cell cycle</keyword>
<keyword evidence="2 4" id="KW-0195">Cyclin</keyword>
<reference evidence="7" key="3">
    <citation type="submission" date="2021-05" db="UniProtKB">
        <authorList>
            <consortium name="EnsemblPlants"/>
        </authorList>
    </citation>
    <scope>IDENTIFICATION</scope>
    <source>
        <strain evidence="7">cv. B73</strain>
    </source>
</reference>
<sequence length="448" mass="49374">MATLLDEDGERHRACVACGWIAGACSRMGGFGEWLGEGNEGRQSIARAPTTKSVSADESVSSPERGGLVGSRRGTQEDGERSGSAAGESSVKSSHPSSSVESAEGRDECAAESLRKSSPERTKTNGCTAEAGRRREAATTKERSGHDEGDDGEEEETTVQDARHRGRHSLREHKISPPLHGRELGVGTTHGMLAEMLTKLARREKATNIKPDHDIDVYMKVRLLQVLDLEVCANTLVGKEMMRGISGGQRKHVTIENKWEKNGSALMEIDSICEVDSNFEDPQLCVALASDIYMHLREAETKKRPSTDFMEMIQKDVNPSMRAILIDWLVKVAEEYRLAPDTLYLTINYIDRYLSGNKINRQRLQLLGVACMLIAAAYDKVFLEVLFCSVTILWTCTDVAHMLLQFRLACCGKLVRYAPSSPRTTSASVKGLCFDLFIIRGGNRAFNA</sequence>
<dbReference type="SUPFAM" id="SSF47954">
    <property type="entry name" value="Cyclin-like"/>
    <property type="match status" value="1"/>
</dbReference>
<feature type="compositionally biased region" description="Low complexity" evidence="5">
    <location>
        <begin position="82"/>
        <end position="102"/>
    </location>
</feature>
<dbReference type="SMART" id="SM00385">
    <property type="entry name" value="CYCLIN"/>
    <property type="match status" value="1"/>
</dbReference>
<evidence type="ECO:0000259" key="6">
    <source>
        <dbReference type="SMART" id="SM00385"/>
    </source>
</evidence>
<dbReference type="GO" id="GO:0005634">
    <property type="term" value="C:nucleus"/>
    <property type="evidence" value="ECO:0000318"/>
    <property type="project" value="GO_Central"/>
</dbReference>
<feature type="compositionally biased region" description="Basic and acidic residues" evidence="5">
    <location>
        <begin position="131"/>
        <end position="147"/>
    </location>
</feature>
<comment type="similarity">
    <text evidence="4">Belongs to the cyclin family.</text>
</comment>
<feature type="domain" description="Cyclin-like" evidence="6">
    <location>
        <begin position="327"/>
        <end position="405"/>
    </location>
</feature>
<feature type="compositionally biased region" description="Basic and acidic residues" evidence="5">
    <location>
        <begin position="172"/>
        <end position="183"/>
    </location>
</feature>
<reference evidence="8" key="1">
    <citation type="submission" date="2015-12" db="EMBL/GenBank/DDBJ databases">
        <title>Update maize B73 reference genome by single molecule sequencing technologies.</title>
        <authorList>
            <consortium name="Maize Genome Sequencing Project"/>
            <person name="Ware D."/>
        </authorList>
    </citation>
    <scope>NUCLEOTIDE SEQUENCE [LARGE SCALE GENOMIC DNA]</scope>
    <source>
        <strain evidence="8">cv. B73</strain>
    </source>
</reference>
<accession>A0A804QDE0</accession>
<dbReference type="GO" id="GO:0016538">
    <property type="term" value="F:cyclin-dependent protein serine/threonine kinase regulator activity"/>
    <property type="evidence" value="ECO:0000318"/>
    <property type="project" value="GO_Central"/>
</dbReference>
<evidence type="ECO:0000256" key="5">
    <source>
        <dbReference type="SAM" id="MobiDB-lite"/>
    </source>
</evidence>
<evidence type="ECO:0000256" key="1">
    <source>
        <dbReference type="ARBA" id="ARBA00022618"/>
    </source>
</evidence>
<dbReference type="InterPro" id="IPR006671">
    <property type="entry name" value="Cyclin_N"/>
</dbReference>
<dbReference type="InterPro" id="IPR013763">
    <property type="entry name" value="Cyclin-like_dom"/>
</dbReference>
<name>A0A804QDE0_MAIZE</name>
<dbReference type="FunFam" id="1.10.472.10:FF:000226">
    <property type="entry name" value="Cyclin-A1-1"/>
    <property type="match status" value="1"/>
</dbReference>
<organism evidence="7 8">
    <name type="scientific">Zea mays</name>
    <name type="common">Maize</name>
    <dbReference type="NCBI Taxonomy" id="4577"/>
    <lineage>
        <taxon>Eukaryota</taxon>
        <taxon>Viridiplantae</taxon>
        <taxon>Streptophyta</taxon>
        <taxon>Embryophyta</taxon>
        <taxon>Tracheophyta</taxon>
        <taxon>Spermatophyta</taxon>
        <taxon>Magnoliopsida</taxon>
        <taxon>Liliopsida</taxon>
        <taxon>Poales</taxon>
        <taxon>Poaceae</taxon>
        <taxon>PACMAD clade</taxon>
        <taxon>Panicoideae</taxon>
        <taxon>Andropogonodae</taxon>
        <taxon>Andropogoneae</taxon>
        <taxon>Tripsacinae</taxon>
        <taxon>Zea</taxon>
    </lineage>
</organism>
<dbReference type="AlphaFoldDB" id="A0A804QDE0"/>
<evidence type="ECO:0000313" key="7">
    <source>
        <dbReference type="EnsemblPlants" id="Zm00001eb320140_P001"/>
    </source>
</evidence>